<reference evidence="1 2" key="1">
    <citation type="journal article" date="2014" name="PLoS Genet.">
        <title>Analysis of the Phlebiopsis gigantea genome, transcriptome and secretome provides insight into its pioneer colonization strategies of wood.</title>
        <authorList>
            <person name="Hori C."/>
            <person name="Ishida T."/>
            <person name="Igarashi K."/>
            <person name="Samejima M."/>
            <person name="Suzuki H."/>
            <person name="Master E."/>
            <person name="Ferreira P."/>
            <person name="Ruiz-Duenas F.J."/>
            <person name="Held B."/>
            <person name="Canessa P."/>
            <person name="Larrondo L.F."/>
            <person name="Schmoll M."/>
            <person name="Druzhinina I.S."/>
            <person name="Kubicek C.P."/>
            <person name="Gaskell J.A."/>
            <person name="Kersten P."/>
            <person name="St John F."/>
            <person name="Glasner J."/>
            <person name="Sabat G."/>
            <person name="Splinter BonDurant S."/>
            <person name="Syed K."/>
            <person name="Yadav J."/>
            <person name="Mgbeahuruike A.C."/>
            <person name="Kovalchuk A."/>
            <person name="Asiegbu F.O."/>
            <person name="Lackner G."/>
            <person name="Hoffmeister D."/>
            <person name="Rencoret J."/>
            <person name="Gutierrez A."/>
            <person name="Sun H."/>
            <person name="Lindquist E."/>
            <person name="Barry K."/>
            <person name="Riley R."/>
            <person name="Grigoriev I.V."/>
            <person name="Henrissat B."/>
            <person name="Kues U."/>
            <person name="Berka R.M."/>
            <person name="Martinez A.T."/>
            <person name="Covert S.F."/>
            <person name="Blanchette R.A."/>
            <person name="Cullen D."/>
        </authorList>
    </citation>
    <scope>NUCLEOTIDE SEQUENCE [LARGE SCALE GENOMIC DNA]</scope>
    <source>
        <strain evidence="1 2">11061_1 CR5-6</strain>
    </source>
</reference>
<dbReference type="EMBL" id="KN840669">
    <property type="protein sequence ID" value="KIP02527.1"/>
    <property type="molecule type" value="Genomic_DNA"/>
</dbReference>
<protein>
    <submittedName>
        <fullName evidence="1">Uncharacterized protein</fullName>
    </submittedName>
</protein>
<dbReference type="AlphaFoldDB" id="A0A0C3S0K2"/>
<proteinExistence type="predicted"/>
<dbReference type="Proteomes" id="UP000053257">
    <property type="component" value="Unassembled WGS sequence"/>
</dbReference>
<accession>A0A0C3S0K2</accession>
<evidence type="ECO:0000313" key="2">
    <source>
        <dbReference type="Proteomes" id="UP000053257"/>
    </source>
</evidence>
<keyword evidence="2" id="KW-1185">Reference proteome</keyword>
<name>A0A0C3S0K2_PHLG1</name>
<gene>
    <name evidence="1" type="ORF">PHLGIDRAFT_291579</name>
</gene>
<organism evidence="1 2">
    <name type="scientific">Phlebiopsis gigantea (strain 11061_1 CR5-6)</name>
    <name type="common">White-rot fungus</name>
    <name type="synonym">Peniophora gigantea</name>
    <dbReference type="NCBI Taxonomy" id="745531"/>
    <lineage>
        <taxon>Eukaryota</taxon>
        <taxon>Fungi</taxon>
        <taxon>Dikarya</taxon>
        <taxon>Basidiomycota</taxon>
        <taxon>Agaricomycotina</taxon>
        <taxon>Agaricomycetes</taxon>
        <taxon>Polyporales</taxon>
        <taxon>Phanerochaetaceae</taxon>
        <taxon>Phlebiopsis</taxon>
    </lineage>
</organism>
<dbReference type="HOGENOM" id="CLU_1806908_0_0_1"/>
<evidence type="ECO:0000313" key="1">
    <source>
        <dbReference type="EMBL" id="KIP02527.1"/>
    </source>
</evidence>
<sequence>MPFDLFCALLTPILLVVGSSMVLELPLLLYRVHTGSRVRQMNIIPRRRPFCVRARINDGCYSSIVLDTSLSTTKQAAIPRLVCICHVQILQLKSGPCLPGNSPPMRAPHRRTRLRSLAVVCFKSARTSYSQLCVRCAALVMSS</sequence>